<dbReference type="InterPro" id="IPR050330">
    <property type="entry name" value="Bact_OuterMem_StrucFunc"/>
</dbReference>
<dbReference type="CDD" id="cd07185">
    <property type="entry name" value="OmpA_C-like"/>
    <property type="match status" value="1"/>
</dbReference>
<name>A0A3D9L4N6_MARFU</name>
<comment type="subcellular location">
    <subcellularLocation>
        <location evidence="1">Cell outer membrane</location>
    </subcellularLocation>
</comment>
<dbReference type="RefSeq" id="WP_115867788.1">
    <property type="nucleotide sequence ID" value="NZ_QREG01000007.1"/>
</dbReference>
<keyword evidence="2 4" id="KW-0472">Membrane</keyword>
<evidence type="ECO:0000313" key="7">
    <source>
        <dbReference type="EMBL" id="RED99765.1"/>
    </source>
</evidence>
<dbReference type="EMBL" id="QREG01000007">
    <property type="protein sequence ID" value="RED99765.1"/>
    <property type="molecule type" value="Genomic_DNA"/>
</dbReference>
<feature type="chain" id="PRO_5017539339" evidence="5">
    <location>
        <begin position="21"/>
        <end position="670"/>
    </location>
</feature>
<protein>
    <submittedName>
        <fullName evidence="7">Outer membrane protein OmpA-like peptidoglycan-associated protein</fullName>
    </submittedName>
</protein>
<dbReference type="Gene3D" id="1.25.40.10">
    <property type="entry name" value="Tetratricopeptide repeat domain"/>
    <property type="match status" value="1"/>
</dbReference>
<keyword evidence="8" id="KW-1185">Reference proteome</keyword>
<dbReference type="Proteomes" id="UP000256779">
    <property type="component" value="Unassembled WGS sequence"/>
</dbReference>
<gene>
    <name evidence="7" type="ORF">C7460_10747</name>
</gene>
<dbReference type="OrthoDB" id="1488841at2"/>
<dbReference type="InterPro" id="IPR006665">
    <property type="entry name" value="OmpA-like"/>
</dbReference>
<dbReference type="SUPFAM" id="SSF82171">
    <property type="entry name" value="DPP6 N-terminal domain-like"/>
    <property type="match status" value="1"/>
</dbReference>
<dbReference type="Pfam" id="PF00691">
    <property type="entry name" value="OmpA"/>
    <property type="match status" value="1"/>
</dbReference>
<dbReference type="InterPro" id="IPR011990">
    <property type="entry name" value="TPR-like_helical_dom_sf"/>
</dbReference>
<evidence type="ECO:0000256" key="2">
    <source>
        <dbReference type="ARBA" id="ARBA00023136"/>
    </source>
</evidence>
<dbReference type="InterPro" id="IPR036737">
    <property type="entry name" value="OmpA-like_sf"/>
</dbReference>
<dbReference type="PRINTS" id="PR01021">
    <property type="entry name" value="OMPADOMAIN"/>
</dbReference>
<dbReference type="AlphaFoldDB" id="A0A3D9L4N6"/>
<keyword evidence="5" id="KW-0732">Signal</keyword>
<proteinExistence type="predicted"/>
<dbReference type="InterPro" id="IPR006664">
    <property type="entry name" value="OMP_bac"/>
</dbReference>
<organism evidence="7 8">
    <name type="scientific">Marinoscillum furvescens DSM 4134</name>
    <dbReference type="NCBI Taxonomy" id="1122208"/>
    <lineage>
        <taxon>Bacteria</taxon>
        <taxon>Pseudomonadati</taxon>
        <taxon>Bacteroidota</taxon>
        <taxon>Cytophagia</taxon>
        <taxon>Cytophagales</taxon>
        <taxon>Reichenbachiellaceae</taxon>
        <taxon>Marinoscillum</taxon>
    </lineage>
</organism>
<dbReference type="Pfam" id="PF07676">
    <property type="entry name" value="PD40"/>
    <property type="match status" value="2"/>
</dbReference>
<comment type="caution">
    <text evidence="7">The sequence shown here is derived from an EMBL/GenBank/DDBJ whole genome shotgun (WGS) entry which is preliminary data.</text>
</comment>
<dbReference type="Gene3D" id="3.30.1330.60">
    <property type="entry name" value="OmpA-like domain"/>
    <property type="match status" value="1"/>
</dbReference>
<evidence type="ECO:0000313" key="8">
    <source>
        <dbReference type="Proteomes" id="UP000256779"/>
    </source>
</evidence>
<evidence type="ECO:0000256" key="1">
    <source>
        <dbReference type="ARBA" id="ARBA00004442"/>
    </source>
</evidence>
<dbReference type="PANTHER" id="PTHR30329:SF21">
    <property type="entry name" value="LIPOPROTEIN YIAD-RELATED"/>
    <property type="match status" value="1"/>
</dbReference>
<dbReference type="SUPFAM" id="SSF103088">
    <property type="entry name" value="OmpA-like"/>
    <property type="match status" value="1"/>
</dbReference>
<evidence type="ECO:0000256" key="5">
    <source>
        <dbReference type="SAM" id="SignalP"/>
    </source>
</evidence>
<keyword evidence="3" id="KW-0998">Cell outer membrane</keyword>
<accession>A0A3D9L4N6</accession>
<evidence type="ECO:0000256" key="3">
    <source>
        <dbReference type="ARBA" id="ARBA00023237"/>
    </source>
</evidence>
<dbReference type="SUPFAM" id="SSF48452">
    <property type="entry name" value="TPR-like"/>
    <property type="match status" value="1"/>
</dbReference>
<feature type="signal peptide" evidence="5">
    <location>
        <begin position="1"/>
        <end position="20"/>
    </location>
</feature>
<dbReference type="PROSITE" id="PS51123">
    <property type="entry name" value="OMPA_2"/>
    <property type="match status" value="1"/>
</dbReference>
<evidence type="ECO:0000259" key="6">
    <source>
        <dbReference type="PROSITE" id="PS51123"/>
    </source>
</evidence>
<evidence type="ECO:0000256" key="4">
    <source>
        <dbReference type="PROSITE-ProRule" id="PRU00473"/>
    </source>
</evidence>
<dbReference type="PANTHER" id="PTHR30329">
    <property type="entry name" value="STATOR ELEMENT OF FLAGELLAR MOTOR COMPLEX"/>
    <property type="match status" value="1"/>
</dbReference>
<sequence length="670" mass="74693">MKKTQLFFALAFLWCLSSQASEGKYERLILKADKFYNEFVYPRAIDLYEKALDLKGDFVPYPALQIANSYRLMNKPEQSENWYAKVEENNALTSTEDKINFSQVLLKTGQDKKAKQLISNVEAATQTDLGRLKSLDNIEVFYSDSAAYYLENLPINSDQNDFSPVFYDEGLVFVSNRKTRRLGQSTYYWDETYFLDLFYAPFEGDSLGAARPMSTKLNTQFHEGPAAFLENGEHVIFTRNNFHLGQKGVSEEGVTMLSMYSARKNERGKWDKPAPMPFNSEDYSVGHPAVAPDGKTLYFSSDMAGTHGKADIFKSTYENGVWSAPINMGDIINTAEDELFPYVSEDNVLYFASMGHPGIGGLDVYKVDLNDTEPEVINMGYPINTTKDDFGFILNGNIGYVSSARDGGLGSDDIYRVNVLEMDLTVKLVDAQTGKPVEGNIAVEDQADGSQYESQSGALEGIRLLRGRQLSIAAAAAGYQPASEVFNSATLAKSVESHVIEVALEPRLAKIDVLLVTNPGRANQVIGLGEQLTIYSDYTSLKTEMDKQYADVGELYRLESIFYDFNRSKIRKDAAAQLDGLVALMKKYPAMNVELGAHTDSRGSNTYNNCLAQRRAEKAQEYLIEKGIAAARIAITYFGEDKLVTNCGDGVPCDEVKHQLNRRTEIKVVK</sequence>
<dbReference type="GO" id="GO:0009279">
    <property type="term" value="C:cell outer membrane"/>
    <property type="evidence" value="ECO:0007669"/>
    <property type="project" value="UniProtKB-SubCell"/>
</dbReference>
<feature type="domain" description="OmpA-like" evidence="6">
    <location>
        <begin position="550"/>
        <end position="670"/>
    </location>
</feature>
<dbReference type="InterPro" id="IPR011659">
    <property type="entry name" value="WD40"/>
</dbReference>
<reference evidence="7 8" key="1">
    <citation type="submission" date="2018-07" db="EMBL/GenBank/DDBJ databases">
        <title>Genomic Encyclopedia of Type Strains, Phase IV (KMG-IV): sequencing the most valuable type-strain genomes for metagenomic binning, comparative biology and taxonomic classification.</title>
        <authorList>
            <person name="Goeker M."/>
        </authorList>
    </citation>
    <scope>NUCLEOTIDE SEQUENCE [LARGE SCALE GENOMIC DNA]</scope>
    <source>
        <strain evidence="7 8">DSM 4134</strain>
    </source>
</reference>